<evidence type="ECO:0000256" key="1">
    <source>
        <dbReference type="ARBA" id="ARBA00022741"/>
    </source>
</evidence>
<dbReference type="InterPro" id="IPR008271">
    <property type="entry name" value="Ser/Thr_kinase_AS"/>
</dbReference>
<dbReference type="Proteomes" id="UP000269721">
    <property type="component" value="Unassembled WGS sequence"/>
</dbReference>
<keyword evidence="1 3" id="KW-0547">Nucleotide-binding</keyword>
<dbReference type="Gene3D" id="3.30.200.20">
    <property type="entry name" value="Phosphorylase Kinase, domain 1"/>
    <property type="match status" value="1"/>
</dbReference>
<dbReference type="InterPro" id="IPR017441">
    <property type="entry name" value="Protein_kinase_ATP_BS"/>
</dbReference>
<dbReference type="SMART" id="SM00220">
    <property type="entry name" value="S_TKc"/>
    <property type="match status" value="1"/>
</dbReference>
<dbReference type="GO" id="GO:0005524">
    <property type="term" value="F:ATP binding"/>
    <property type="evidence" value="ECO:0007669"/>
    <property type="project" value="UniProtKB-UniRule"/>
</dbReference>
<feature type="non-terminal residue" evidence="6">
    <location>
        <position position="1"/>
    </location>
</feature>
<keyword evidence="6" id="KW-0418">Kinase</keyword>
<sequence>VPLTHRAEIEIKWDRFFVFYNLLEDQGEDPEDFQIIKDRYYVFETQTLGTGSFSTVKLAIDMKSGERMACKIIDKRRMRIGKPSERPAQLSIDQEISILKEVVHPNIVGIKDTVQTSKYVCLFLTRVTGGELFDYILKNSGVQEHESKFIFYQILRAVKYLHSRNITHRDLKPENLLLESAKPFSRVIVTDFGLAKMLPSALERMKTKCGTMSYLAPEVLNAGSATGGYSKCVDCWSLGVLLYVMLAGSLPFGSDEDAGQLMRRIGTADFTFGDECGWDGISWEVKDLISKLLTVDPQKRLTIDEAFAHPWIAAQSDLLAKLYAKVGRRVRCSFCSAVSDVRIFKVCRLLVVG</sequence>
<dbReference type="GO" id="GO:0004674">
    <property type="term" value="F:protein serine/threonine kinase activity"/>
    <property type="evidence" value="ECO:0007669"/>
    <property type="project" value="UniProtKB-KW"/>
</dbReference>
<dbReference type="InterPro" id="IPR000719">
    <property type="entry name" value="Prot_kinase_dom"/>
</dbReference>
<evidence type="ECO:0000313" key="6">
    <source>
        <dbReference type="EMBL" id="RKO83372.1"/>
    </source>
</evidence>
<dbReference type="SUPFAM" id="SSF56112">
    <property type="entry name" value="Protein kinase-like (PK-like)"/>
    <property type="match status" value="1"/>
</dbReference>
<keyword evidence="4" id="KW-0723">Serine/threonine-protein kinase</keyword>
<dbReference type="Gene3D" id="1.10.510.10">
    <property type="entry name" value="Transferase(Phosphotransferase) domain 1"/>
    <property type="match status" value="1"/>
</dbReference>
<dbReference type="CDD" id="cd05117">
    <property type="entry name" value="STKc_CAMK"/>
    <property type="match status" value="1"/>
</dbReference>
<evidence type="ECO:0000259" key="5">
    <source>
        <dbReference type="PROSITE" id="PS50011"/>
    </source>
</evidence>
<reference evidence="7" key="1">
    <citation type="journal article" date="2018" name="Nat. Microbiol.">
        <title>Leveraging single-cell genomics to expand the fungal tree of life.</title>
        <authorList>
            <person name="Ahrendt S.R."/>
            <person name="Quandt C.A."/>
            <person name="Ciobanu D."/>
            <person name="Clum A."/>
            <person name="Salamov A."/>
            <person name="Andreopoulos B."/>
            <person name="Cheng J.F."/>
            <person name="Woyke T."/>
            <person name="Pelin A."/>
            <person name="Henrissat B."/>
            <person name="Reynolds N.K."/>
            <person name="Benny G.L."/>
            <person name="Smith M.E."/>
            <person name="James T.Y."/>
            <person name="Grigoriev I.V."/>
        </authorList>
    </citation>
    <scope>NUCLEOTIDE SEQUENCE [LARGE SCALE GENOMIC DNA]</scope>
</reference>
<comment type="similarity">
    <text evidence="4">Belongs to the protein kinase superfamily.</text>
</comment>
<keyword evidence="7" id="KW-1185">Reference proteome</keyword>
<evidence type="ECO:0000313" key="7">
    <source>
        <dbReference type="Proteomes" id="UP000269721"/>
    </source>
</evidence>
<dbReference type="AlphaFoldDB" id="A0A4P9VW56"/>
<keyword evidence="6" id="KW-0808">Transferase</keyword>
<evidence type="ECO:0000256" key="3">
    <source>
        <dbReference type="PROSITE-ProRule" id="PRU10141"/>
    </source>
</evidence>
<accession>A0A4P9VW56</accession>
<dbReference type="FunFam" id="1.10.510.10:FF:000571">
    <property type="entry name" value="Maternal embryonic leucine zipper kinase"/>
    <property type="match status" value="1"/>
</dbReference>
<dbReference type="PROSITE" id="PS00107">
    <property type="entry name" value="PROTEIN_KINASE_ATP"/>
    <property type="match status" value="1"/>
</dbReference>
<evidence type="ECO:0000256" key="2">
    <source>
        <dbReference type="ARBA" id="ARBA00022840"/>
    </source>
</evidence>
<name>A0A4P9VW56_9FUNG</name>
<dbReference type="PROSITE" id="PS00108">
    <property type="entry name" value="PROTEIN_KINASE_ST"/>
    <property type="match status" value="1"/>
</dbReference>
<evidence type="ECO:0000256" key="4">
    <source>
        <dbReference type="RuleBase" id="RU000304"/>
    </source>
</evidence>
<dbReference type="EMBL" id="ML001312">
    <property type="protein sequence ID" value="RKO83372.1"/>
    <property type="molecule type" value="Genomic_DNA"/>
</dbReference>
<proteinExistence type="inferred from homology"/>
<dbReference type="InterPro" id="IPR011009">
    <property type="entry name" value="Kinase-like_dom_sf"/>
</dbReference>
<dbReference type="PROSITE" id="PS50011">
    <property type="entry name" value="PROTEIN_KINASE_DOM"/>
    <property type="match status" value="1"/>
</dbReference>
<gene>
    <name evidence="6" type="ORF">BDK51DRAFT_23560</name>
</gene>
<protein>
    <submittedName>
        <fullName evidence="6">Kinase-like domain-containing protein</fullName>
    </submittedName>
</protein>
<dbReference type="PANTHER" id="PTHR24347">
    <property type="entry name" value="SERINE/THREONINE-PROTEIN KINASE"/>
    <property type="match status" value="1"/>
</dbReference>
<dbReference type="Pfam" id="PF00069">
    <property type="entry name" value="Pkinase"/>
    <property type="match status" value="1"/>
</dbReference>
<keyword evidence="2 3" id="KW-0067">ATP-binding</keyword>
<feature type="domain" description="Protein kinase" evidence="5">
    <location>
        <begin position="42"/>
        <end position="312"/>
    </location>
</feature>
<organism evidence="6 7">
    <name type="scientific">Blyttiomyces helicus</name>
    <dbReference type="NCBI Taxonomy" id="388810"/>
    <lineage>
        <taxon>Eukaryota</taxon>
        <taxon>Fungi</taxon>
        <taxon>Fungi incertae sedis</taxon>
        <taxon>Chytridiomycota</taxon>
        <taxon>Chytridiomycota incertae sedis</taxon>
        <taxon>Chytridiomycetes</taxon>
        <taxon>Chytridiomycetes incertae sedis</taxon>
        <taxon>Blyttiomyces</taxon>
    </lineage>
</organism>
<feature type="binding site" evidence="3">
    <location>
        <position position="71"/>
    </location>
    <ligand>
        <name>ATP</name>
        <dbReference type="ChEBI" id="CHEBI:30616"/>
    </ligand>
</feature>
<dbReference type="OrthoDB" id="40902at2759"/>